<gene>
    <name evidence="1" type="ORF">SAMN05444580_10375</name>
</gene>
<dbReference type="Pfam" id="PF11583">
    <property type="entry name" value="AurF"/>
    <property type="match status" value="1"/>
</dbReference>
<sequence>MIEVGWDAPVPTDKHRLTPEWSTLYGTALWDEMTMEQRVELTKHEAASVSSVRPWFEILLMQMLLRDVYSRDKHTRHVQFALTEIAGAP</sequence>
<accession>A0A1G6SAS5</accession>
<dbReference type="STRING" id="168276.SAMN05444580_10375"/>
<organism evidence="1 2">
    <name type="scientific">Rhodococcus tukisamuensis</name>
    <dbReference type="NCBI Taxonomy" id="168276"/>
    <lineage>
        <taxon>Bacteria</taxon>
        <taxon>Bacillati</taxon>
        <taxon>Actinomycetota</taxon>
        <taxon>Actinomycetes</taxon>
        <taxon>Mycobacteriales</taxon>
        <taxon>Nocardiaceae</taxon>
        <taxon>Rhodococcus</taxon>
    </lineage>
</organism>
<name>A0A1G6SAS5_9NOCA</name>
<evidence type="ECO:0000313" key="2">
    <source>
        <dbReference type="Proteomes" id="UP000199417"/>
    </source>
</evidence>
<dbReference type="Proteomes" id="UP000199417">
    <property type="component" value="Unassembled WGS sequence"/>
</dbReference>
<proteinExistence type="predicted"/>
<dbReference type="EMBL" id="FNAB01000003">
    <property type="protein sequence ID" value="SDD14010.1"/>
    <property type="molecule type" value="Genomic_DNA"/>
</dbReference>
<dbReference type="InterPro" id="IPR025859">
    <property type="entry name" value="AurF/CmlI"/>
</dbReference>
<dbReference type="AlphaFoldDB" id="A0A1G6SAS5"/>
<reference evidence="1 2" key="1">
    <citation type="submission" date="2016-10" db="EMBL/GenBank/DDBJ databases">
        <authorList>
            <person name="de Groot N.N."/>
        </authorList>
    </citation>
    <scope>NUCLEOTIDE SEQUENCE [LARGE SCALE GENOMIC DNA]</scope>
    <source>
        <strain evidence="1 2">JCM 11308</strain>
    </source>
</reference>
<protein>
    <submittedName>
        <fullName evidence="1">p-aminobenzoate N-oxygenase AurF</fullName>
    </submittedName>
</protein>
<evidence type="ECO:0000313" key="1">
    <source>
        <dbReference type="EMBL" id="SDD14010.1"/>
    </source>
</evidence>
<keyword evidence="2" id="KW-1185">Reference proteome</keyword>